<name>A0A384WWP9_9CAUD</name>
<proteinExistence type="predicted"/>
<evidence type="ECO:0000313" key="1">
    <source>
        <dbReference type="EMBL" id="ATI19102.1"/>
    </source>
</evidence>
<keyword evidence="2" id="KW-1185">Reference proteome</keyword>
<organism evidence="1 2">
    <name type="scientific">Vibrio phage vB_VpaP_KF2</name>
    <dbReference type="NCBI Taxonomy" id="2041473"/>
    <lineage>
        <taxon>Viruses</taxon>
        <taxon>Duplodnaviria</taxon>
        <taxon>Heunggongvirae</taxon>
        <taxon>Uroviricota</taxon>
        <taxon>Caudoviricetes</taxon>
        <taxon>Autographivirales</taxon>
        <taxon>Autoscriptoviridae</taxon>
        <taxon>Maculvirus</taxon>
        <taxon>Maculvirus DE18</taxon>
        <taxon>Maculvirus KF2</taxon>
    </lineage>
</organism>
<sequence length="39" mass="4660">MASGEKPSEWCARMSREAKDGDTAYHYWQMQRHWESKGQ</sequence>
<protein>
    <submittedName>
        <fullName evidence="1">Uncharacterized protein</fullName>
    </submittedName>
</protein>
<reference evidence="1 2" key="1">
    <citation type="submission" date="2017-08" db="EMBL/GenBank/DDBJ databases">
        <title>Complete genome sequence of bacteriophage vB_VpaP_KF2.</title>
        <authorList>
            <person name="Yu J."/>
            <person name="Kwak S.-J."/>
            <person name="Lim J.-A."/>
            <person name="Chang H.-J."/>
        </authorList>
    </citation>
    <scope>NUCLEOTIDE SEQUENCE [LARGE SCALE GENOMIC DNA]</scope>
</reference>
<dbReference type="Proteomes" id="UP000257845">
    <property type="component" value="Segment"/>
</dbReference>
<dbReference type="EMBL" id="MF754112">
    <property type="protein sequence ID" value="ATI19102.1"/>
    <property type="molecule type" value="Genomic_DNA"/>
</dbReference>
<accession>A0A384WWP9</accession>
<gene>
    <name evidence="1" type="ORF">KF2_034</name>
</gene>
<evidence type="ECO:0000313" key="2">
    <source>
        <dbReference type="Proteomes" id="UP000257845"/>
    </source>
</evidence>